<dbReference type="PANTHER" id="PTHR43244:SF1">
    <property type="entry name" value="5,10-METHYLENETETRAHYDROMETHANOPTERIN REDUCTASE"/>
    <property type="match status" value="1"/>
</dbReference>
<dbReference type="InterPro" id="IPR019921">
    <property type="entry name" value="Lucif-like_OxRdtase_Rv2161c"/>
</dbReference>
<evidence type="ECO:0000259" key="2">
    <source>
        <dbReference type="Pfam" id="PF00296"/>
    </source>
</evidence>
<dbReference type="GO" id="GO:0016705">
    <property type="term" value="F:oxidoreductase activity, acting on paired donors, with incorporation or reduction of molecular oxygen"/>
    <property type="evidence" value="ECO:0007669"/>
    <property type="project" value="InterPro"/>
</dbReference>
<keyword evidence="1" id="KW-0560">Oxidoreductase</keyword>
<dbReference type="InterPro" id="IPR011251">
    <property type="entry name" value="Luciferase-like_dom"/>
</dbReference>
<protein>
    <submittedName>
        <fullName evidence="3">LLM class F420-dependent oxidoreductase</fullName>
    </submittedName>
</protein>
<evidence type="ECO:0000256" key="1">
    <source>
        <dbReference type="ARBA" id="ARBA00023002"/>
    </source>
</evidence>
<feature type="domain" description="Luciferase-like" evidence="2">
    <location>
        <begin position="51"/>
        <end position="279"/>
    </location>
</feature>
<gene>
    <name evidence="3" type="ORF">Cch02nite_10730</name>
</gene>
<dbReference type="Pfam" id="PF00296">
    <property type="entry name" value="Bac_luciferase"/>
    <property type="match status" value="1"/>
</dbReference>
<proteinExistence type="predicted"/>
<dbReference type="SUPFAM" id="SSF51679">
    <property type="entry name" value="Bacterial luciferase-like"/>
    <property type="match status" value="1"/>
</dbReference>
<dbReference type="Proteomes" id="UP000619293">
    <property type="component" value="Unassembled WGS sequence"/>
</dbReference>
<dbReference type="InterPro" id="IPR036661">
    <property type="entry name" value="Luciferase-like_sf"/>
</dbReference>
<dbReference type="InterPro" id="IPR050564">
    <property type="entry name" value="F420-G6PD/mer"/>
</dbReference>
<dbReference type="RefSeq" id="WP_191839549.1">
    <property type="nucleotide sequence ID" value="NZ_BAAALB010000007.1"/>
</dbReference>
<comment type="caution">
    <text evidence="3">The sequence shown here is derived from an EMBL/GenBank/DDBJ whole genome shotgun (WGS) entry which is preliminary data.</text>
</comment>
<accession>A0A8J3JSB3</accession>
<dbReference type="EMBL" id="BONG01000005">
    <property type="protein sequence ID" value="GIF87629.1"/>
    <property type="molecule type" value="Genomic_DNA"/>
</dbReference>
<name>A0A8J3JSB3_9ACTN</name>
<keyword evidence="4" id="KW-1185">Reference proteome</keyword>
<dbReference type="Gene3D" id="3.20.20.30">
    <property type="entry name" value="Luciferase-like domain"/>
    <property type="match status" value="1"/>
</dbReference>
<evidence type="ECO:0000313" key="4">
    <source>
        <dbReference type="Proteomes" id="UP000619293"/>
    </source>
</evidence>
<evidence type="ECO:0000313" key="3">
    <source>
        <dbReference type="EMBL" id="GIF87629.1"/>
    </source>
</evidence>
<sequence>MGLSNQLFPSSQGRSTENGRWADIGVRVVCRTDFSRIFGENDMELGLALPTSGPQTSPETIVKVAKEAERLGYAALWTYERLLRPIDDVTLWSGGEPQQVPEVYRSVYEPLETLSYVAAVTERIKLGTGIIIAPLHVPVTLARRFATLDRLSGGRVLAGVGAGWQHHEFDTANVSRSRRGDRLEEVIAAMRAAWAPDPVRFDGEFYQIAPSEVNPKPVQANIPVLMAAMTPAAVKRAGRIADGLLPIASSAQELGDVVSAFHAAAREAGRDPKDLTVINQQPFPVQITRTPMGSNRPFLGGSPKEVAEDLVAARKAGASQVYFAGGQGLGVGIGLDATDVDEWLGLLGDVIRAAGDLGVLAD</sequence>
<reference evidence="3 4" key="1">
    <citation type="submission" date="2021-01" db="EMBL/GenBank/DDBJ databases">
        <title>Whole genome shotgun sequence of Catellatospora chokoriensis NBRC 107358.</title>
        <authorList>
            <person name="Komaki H."/>
            <person name="Tamura T."/>
        </authorList>
    </citation>
    <scope>NUCLEOTIDE SEQUENCE [LARGE SCALE GENOMIC DNA]</scope>
    <source>
        <strain evidence="3 4">NBRC 107358</strain>
    </source>
</reference>
<dbReference type="AlphaFoldDB" id="A0A8J3JSB3"/>
<dbReference type="NCBIfam" id="TIGR03619">
    <property type="entry name" value="F420_Rv2161c"/>
    <property type="match status" value="1"/>
</dbReference>
<dbReference type="PANTHER" id="PTHR43244">
    <property type="match status" value="1"/>
</dbReference>
<organism evidence="3 4">
    <name type="scientific">Catellatospora chokoriensis</name>
    <dbReference type="NCBI Taxonomy" id="310353"/>
    <lineage>
        <taxon>Bacteria</taxon>
        <taxon>Bacillati</taxon>
        <taxon>Actinomycetota</taxon>
        <taxon>Actinomycetes</taxon>
        <taxon>Micromonosporales</taxon>
        <taxon>Micromonosporaceae</taxon>
        <taxon>Catellatospora</taxon>
    </lineage>
</organism>